<evidence type="ECO:0000256" key="1">
    <source>
        <dbReference type="SAM" id="MobiDB-lite"/>
    </source>
</evidence>
<name>A0AAD3SLR6_NEPGR</name>
<keyword evidence="3" id="KW-1185">Reference proteome</keyword>
<accession>A0AAD3SLR6</accession>
<protein>
    <submittedName>
        <fullName evidence="2">Uncharacterized protein</fullName>
    </submittedName>
</protein>
<dbReference type="Proteomes" id="UP001279734">
    <property type="component" value="Unassembled WGS sequence"/>
</dbReference>
<organism evidence="2 3">
    <name type="scientific">Nepenthes gracilis</name>
    <name type="common">Slender pitcher plant</name>
    <dbReference type="NCBI Taxonomy" id="150966"/>
    <lineage>
        <taxon>Eukaryota</taxon>
        <taxon>Viridiplantae</taxon>
        <taxon>Streptophyta</taxon>
        <taxon>Embryophyta</taxon>
        <taxon>Tracheophyta</taxon>
        <taxon>Spermatophyta</taxon>
        <taxon>Magnoliopsida</taxon>
        <taxon>eudicotyledons</taxon>
        <taxon>Gunneridae</taxon>
        <taxon>Pentapetalae</taxon>
        <taxon>Caryophyllales</taxon>
        <taxon>Nepenthaceae</taxon>
        <taxon>Nepenthes</taxon>
    </lineage>
</organism>
<gene>
    <name evidence="2" type="ORF">Nepgr_015869</name>
</gene>
<feature type="region of interest" description="Disordered" evidence="1">
    <location>
        <begin position="72"/>
        <end position="98"/>
    </location>
</feature>
<dbReference type="EMBL" id="BSYO01000013">
    <property type="protein sequence ID" value="GMH14028.1"/>
    <property type="molecule type" value="Genomic_DNA"/>
</dbReference>
<comment type="caution">
    <text evidence="2">The sequence shown here is derived from an EMBL/GenBank/DDBJ whole genome shotgun (WGS) entry which is preliminary data.</text>
</comment>
<sequence>MEESSRKNIGHLVKKRANRHLLTNIAKHFPYFKHRDRGTKKIEASGGENKTMKHVVVDRPLKHPNQVAKINFRKQNAGTTKTKEPQIHPAKPLSKVAR</sequence>
<evidence type="ECO:0000313" key="2">
    <source>
        <dbReference type="EMBL" id="GMH14028.1"/>
    </source>
</evidence>
<proteinExistence type="predicted"/>
<reference evidence="2" key="1">
    <citation type="submission" date="2023-05" db="EMBL/GenBank/DDBJ databases">
        <title>Nepenthes gracilis genome sequencing.</title>
        <authorList>
            <person name="Fukushima K."/>
        </authorList>
    </citation>
    <scope>NUCLEOTIDE SEQUENCE</scope>
    <source>
        <strain evidence="2">SING2019-196</strain>
    </source>
</reference>
<evidence type="ECO:0000313" key="3">
    <source>
        <dbReference type="Proteomes" id="UP001279734"/>
    </source>
</evidence>
<dbReference type="AlphaFoldDB" id="A0AAD3SLR6"/>